<keyword evidence="3" id="KW-0813">Transport</keyword>
<keyword evidence="6 9" id="KW-1133">Transmembrane helix</keyword>
<evidence type="ECO:0000256" key="5">
    <source>
        <dbReference type="ARBA" id="ARBA00022927"/>
    </source>
</evidence>
<dbReference type="GO" id="GO:0009306">
    <property type="term" value="P:protein secretion"/>
    <property type="evidence" value="ECO:0007669"/>
    <property type="project" value="InterPro"/>
</dbReference>
<evidence type="ECO:0000256" key="9">
    <source>
        <dbReference type="SAM" id="Phobius"/>
    </source>
</evidence>
<evidence type="ECO:0000256" key="2">
    <source>
        <dbReference type="ARBA" id="ARBA00008445"/>
    </source>
</evidence>
<name>X1MFV4_9ZZZZ</name>
<sequence>MPKYLVIAQILVSVALIATILFQLHGGGLGGIFGRSDSVYRTRRGIEKTLFKLTITLAVIFVILAVLVVASAP</sequence>
<dbReference type="AlphaFoldDB" id="X1MFV4"/>
<dbReference type="Pfam" id="PF03840">
    <property type="entry name" value="SecG"/>
    <property type="match status" value="1"/>
</dbReference>
<comment type="caution">
    <text evidence="10">The sequence shown here is derived from an EMBL/GenBank/DDBJ whole genome shotgun (WGS) entry which is preliminary data.</text>
</comment>
<dbReference type="NCBIfam" id="TIGR00810">
    <property type="entry name" value="secG"/>
    <property type="match status" value="1"/>
</dbReference>
<dbReference type="GO" id="GO:0015450">
    <property type="term" value="F:protein-transporting ATPase activity"/>
    <property type="evidence" value="ECO:0007669"/>
    <property type="project" value="InterPro"/>
</dbReference>
<keyword evidence="4 9" id="KW-0812">Transmembrane</keyword>
<proteinExistence type="inferred from homology"/>
<keyword evidence="7" id="KW-0811">Translocation</keyword>
<protein>
    <recommendedName>
        <fullName evidence="11">Protein-export membrane protein SecG</fullName>
    </recommendedName>
</protein>
<keyword evidence="5" id="KW-0653">Protein transport</keyword>
<comment type="similarity">
    <text evidence="2">Belongs to the SecG family.</text>
</comment>
<evidence type="ECO:0000256" key="6">
    <source>
        <dbReference type="ARBA" id="ARBA00022989"/>
    </source>
</evidence>
<reference evidence="10" key="1">
    <citation type="journal article" date="2014" name="Front. Microbiol.">
        <title>High frequency of phylogenetically diverse reductive dehalogenase-homologous genes in deep subseafloor sedimentary metagenomes.</title>
        <authorList>
            <person name="Kawai M."/>
            <person name="Futagami T."/>
            <person name="Toyoda A."/>
            <person name="Takaki Y."/>
            <person name="Nishi S."/>
            <person name="Hori S."/>
            <person name="Arai W."/>
            <person name="Tsubouchi T."/>
            <person name="Morono Y."/>
            <person name="Uchiyama I."/>
            <person name="Ito T."/>
            <person name="Fujiyama A."/>
            <person name="Inagaki F."/>
            <person name="Takami H."/>
        </authorList>
    </citation>
    <scope>NUCLEOTIDE SEQUENCE</scope>
    <source>
        <strain evidence="10">Expedition CK06-06</strain>
    </source>
</reference>
<feature type="transmembrane region" description="Helical" evidence="9">
    <location>
        <begin position="50"/>
        <end position="72"/>
    </location>
</feature>
<dbReference type="InterPro" id="IPR004692">
    <property type="entry name" value="SecG"/>
</dbReference>
<evidence type="ECO:0000256" key="1">
    <source>
        <dbReference type="ARBA" id="ARBA00004141"/>
    </source>
</evidence>
<keyword evidence="8 9" id="KW-0472">Membrane</keyword>
<evidence type="ECO:0000256" key="3">
    <source>
        <dbReference type="ARBA" id="ARBA00022448"/>
    </source>
</evidence>
<feature type="transmembrane region" description="Helical" evidence="9">
    <location>
        <begin position="6"/>
        <end position="29"/>
    </location>
</feature>
<comment type="subcellular location">
    <subcellularLocation>
        <location evidence="1">Membrane</location>
        <topology evidence="1">Multi-pass membrane protein</topology>
    </subcellularLocation>
</comment>
<evidence type="ECO:0008006" key="11">
    <source>
        <dbReference type="Google" id="ProtNLM"/>
    </source>
</evidence>
<dbReference type="GO" id="GO:0016020">
    <property type="term" value="C:membrane"/>
    <property type="evidence" value="ECO:0007669"/>
    <property type="project" value="UniProtKB-SubCell"/>
</dbReference>
<dbReference type="PRINTS" id="PR01651">
    <property type="entry name" value="SECGEXPORT"/>
</dbReference>
<evidence type="ECO:0000256" key="8">
    <source>
        <dbReference type="ARBA" id="ARBA00023136"/>
    </source>
</evidence>
<evidence type="ECO:0000313" key="10">
    <source>
        <dbReference type="EMBL" id="GAI13570.1"/>
    </source>
</evidence>
<evidence type="ECO:0000256" key="7">
    <source>
        <dbReference type="ARBA" id="ARBA00023010"/>
    </source>
</evidence>
<accession>X1MFV4</accession>
<gene>
    <name evidence="10" type="ORF">S06H3_11108</name>
</gene>
<organism evidence="10">
    <name type="scientific">marine sediment metagenome</name>
    <dbReference type="NCBI Taxonomy" id="412755"/>
    <lineage>
        <taxon>unclassified sequences</taxon>
        <taxon>metagenomes</taxon>
        <taxon>ecological metagenomes</taxon>
    </lineage>
</organism>
<dbReference type="EMBL" id="BARV01005301">
    <property type="protein sequence ID" value="GAI13570.1"/>
    <property type="molecule type" value="Genomic_DNA"/>
</dbReference>
<evidence type="ECO:0000256" key="4">
    <source>
        <dbReference type="ARBA" id="ARBA00022692"/>
    </source>
</evidence>